<evidence type="ECO:0000256" key="6">
    <source>
        <dbReference type="SAM" id="MobiDB-lite"/>
    </source>
</evidence>
<evidence type="ECO:0000256" key="2">
    <source>
        <dbReference type="ARBA" id="ARBA00009765"/>
    </source>
</evidence>
<dbReference type="Gene3D" id="3.30.460.20">
    <property type="entry name" value="CorA soluble domain-like"/>
    <property type="match status" value="1"/>
</dbReference>
<evidence type="ECO:0000313" key="9">
    <source>
        <dbReference type="Proteomes" id="UP000799437"/>
    </source>
</evidence>
<organism evidence="8 9">
    <name type="scientific">Pseudovirgaria hyperparasitica</name>
    <dbReference type="NCBI Taxonomy" id="470096"/>
    <lineage>
        <taxon>Eukaryota</taxon>
        <taxon>Fungi</taxon>
        <taxon>Dikarya</taxon>
        <taxon>Ascomycota</taxon>
        <taxon>Pezizomycotina</taxon>
        <taxon>Dothideomycetes</taxon>
        <taxon>Dothideomycetes incertae sedis</taxon>
        <taxon>Acrospermales</taxon>
        <taxon>Acrospermaceae</taxon>
        <taxon>Pseudovirgaria</taxon>
    </lineage>
</organism>
<dbReference type="SUPFAM" id="SSF144083">
    <property type="entry name" value="Magnesium transport protein CorA, transmembrane region"/>
    <property type="match status" value="1"/>
</dbReference>
<keyword evidence="5 7" id="KW-0472">Membrane</keyword>
<dbReference type="CDD" id="cd12829">
    <property type="entry name" value="Alr1p-like"/>
    <property type="match status" value="1"/>
</dbReference>
<name>A0A6A6VWH8_9PEZI</name>
<keyword evidence="4 7" id="KW-1133">Transmembrane helix</keyword>
<dbReference type="AlphaFoldDB" id="A0A6A6VWH8"/>
<feature type="compositionally biased region" description="Basic and acidic residues" evidence="6">
    <location>
        <begin position="76"/>
        <end position="86"/>
    </location>
</feature>
<dbReference type="Proteomes" id="UP000799437">
    <property type="component" value="Unassembled WGS sequence"/>
</dbReference>
<feature type="compositionally biased region" description="Basic residues" evidence="6">
    <location>
        <begin position="48"/>
        <end position="65"/>
    </location>
</feature>
<dbReference type="InterPro" id="IPR002523">
    <property type="entry name" value="MgTranspt_CorA/ZnTranspt_ZntB"/>
</dbReference>
<dbReference type="GO" id="GO:0015095">
    <property type="term" value="F:magnesium ion transmembrane transporter activity"/>
    <property type="evidence" value="ECO:0007669"/>
    <property type="project" value="InterPro"/>
</dbReference>
<dbReference type="PANTHER" id="PTHR21535">
    <property type="entry name" value="MAGNESIUM AND COBALT TRANSPORT PROTEIN/MITOCHONDRIAL IMPORT INNER MEMBRANE TRANSLOCASE SUBUNIT TIM8"/>
    <property type="match status" value="1"/>
</dbReference>
<feature type="compositionally biased region" description="Low complexity" evidence="6">
    <location>
        <begin position="21"/>
        <end position="47"/>
    </location>
</feature>
<dbReference type="FunFam" id="1.20.58.340:FF:000014">
    <property type="entry name" value="CorA family metal ion transporter"/>
    <property type="match status" value="1"/>
</dbReference>
<dbReference type="GeneID" id="54485859"/>
<feature type="region of interest" description="Disordered" evidence="6">
    <location>
        <begin position="679"/>
        <end position="701"/>
    </location>
</feature>
<feature type="compositionally biased region" description="Polar residues" evidence="6">
    <location>
        <begin position="150"/>
        <end position="164"/>
    </location>
</feature>
<comment type="similarity">
    <text evidence="2">Belongs to the CorA metal ion transporter (MIT) (TC 1.A.35) family.</text>
</comment>
<evidence type="ECO:0000313" key="8">
    <source>
        <dbReference type="EMBL" id="KAF2753591.1"/>
    </source>
</evidence>
<comment type="subcellular location">
    <subcellularLocation>
        <location evidence="1">Membrane</location>
        <topology evidence="1">Multi-pass membrane protein</topology>
    </subcellularLocation>
</comment>
<dbReference type="FunFam" id="1.20.58.340:FF:000008">
    <property type="entry name" value="CorA family metal ion transporter"/>
    <property type="match status" value="1"/>
</dbReference>
<evidence type="ECO:0000256" key="4">
    <source>
        <dbReference type="ARBA" id="ARBA00022989"/>
    </source>
</evidence>
<feature type="region of interest" description="Disordered" evidence="6">
    <location>
        <begin position="1"/>
        <end position="230"/>
    </location>
</feature>
<feature type="transmembrane region" description="Helical" evidence="7">
    <location>
        <begin position="839"/>
        <end position="860"/>
    </location>
</feature>
<dbReference type="EMBL" id="ML996583">
    <property type="protein sequence ID" value="KAF2753591.1"/>
    <property type="molecule type" value="Genomic_DNA"/>
</dbReference>
<feature type="compositionally biased region" description="Polar residues" evidence="6">
    <location>
        <begin position="206"/>
        <end position="224"/>
    </location>
</feature>
<protein>
    <submittedName>
        <fullName evidence="8">Cora-domain-containing protein</fullName>
    </submittedName>
</protein>
<dbReference type="InterPro" id="IPR045863">
    <property type="entry name" value="CorA_TM1_TM2"/>
</dbReference>
<keyword evidence="9" id="KW-1185">Reference proteome</keyword>
<dbReference type="GO" id="GO:0010961">
    <property type="term" value="P:intracellular magnesium ion homeostasis"/>
    <property type="evidence" value="ECO:0007669"/>
    <property type="project" value="TreeGrafter"/>
</dbReference>
<dbReference type="Pfam" id="PF01544">
    <property type="entry name" value="CorA"/>
    <property type="match status" value="2"/>
</dbReference>
<proteinExistence type="inferred from homology"/>
<feature type="compositionally biased region" description="Polar residues" evidence="6">
    <location>
        <begin position="125"/>
        <end position="134"/>
    </location>
</feature>
<evidence type="ECO:0000256" key="7">
    <source>
        <dbReference type="SAM" id="Phobius"/>
    </source>
</evidence>
<dbReference type="PANTHER" id="PTHR21535:SF51">
    <property type="entry name" value="MANGANESE RESISTANCE PROTEIN MNR2"/>
    <property type="match status" value="1"/>
</dbReference>
<dbReference type="SUPFAM" id="SSF143865">
    <property type="entry name" value="CorA soluble domain-like"/>
    <property type="match status" value="1"/>
</dbReference>
<reference evidence="8" key="1">
    <citation type="journal article" date="2020" name="Stud. Mycol.">
        <title>101 Dothideomycetes genomes: a test case for predicting lifestyles and emergence of pathogens.</title>
        <authorList>
            <person name="Haridas S."/>
            <person name="Albert R."/>
            <person name="Binder M."/>
            <person name="Bloem J."/>
            <person name="Labutti K."/>
            <person name="Salamov A."/>
            <person name="Andreopoulos B."/>
            <person name="Baker S."/>
            <person name="Barry K."/>
            <person name="Bills G."/>
            <person name="Bluhm B."/>
            <person name="Cannon C."/>
            <person name="Castanera R."/>
            <person name="Culley D."/>
            <person name="Daum C."/>
            <person name="Ezra D."/>
            <person name="Gonzalez J."/>
            <person name="Henrissat B."/>
            <person name="Kuo A."/>
            <person name="Liang C."/>
            <person name="Lipzen A."/>
            <person name="Lutzoni F."/>
            <person name="Magnuson J."/>
            <person name="Mondo S."/>
            <person name="Nolan M."/>
            <person name="Ohm R."/>
            <person name="Pangilinan J."/>
            <person name="Park H.-J."/>
            <person name="Ramirez L."/>
            <person name="Alfaro M."/>
            <person name="Sun H."/>
            <person name="Tritt A."/>
            <person name="Yoshinaga Y."/>
            <person name="Zwiers L.-H."/>
            <person name="Turgeon B."/>
            <person name="Goodwin S."/>
            <person name="Spatafora J."/>
            <person name="Crous P."/>
            <person name="Grigoriev I."/>
        </authorList>
    </citation>
    <scope>NUCLEOTIDE SEQUENCE</scope>
    <source>
        <strain evidence="8">CBS 121739</strain>
    </source>
</reference>
<dbReference type="OrthoDB" id="29879at2759"/>
<feature type="compositionally biased region" description="Polar residues" evidence="6">
    <location>
        <begin position="501"/>
        <end position="515"/>
    </location>
</feature>
<evidence type="ECO:0000256" key="3">
    <source>
        <dbReference type="ARBA" id="ARBA00022692"/>
    </source>
</evidence>
<dbReference type="Gene3D" id="1.20.58.340">
    <property type="entry name" value="Magnesium transport protein CorA, transmembrane region"/>
    <property type="match status" value="2"/>
</dbReference>
<evidence type="ECO:0000256" key="5">
    <source>
        <dbReference type="ARBA" id="ARBA00023136"/>
    </source>
</evidence>
<feature type="region of interest" description="Disordered" evidence="6">
    <location>
        <begin position="452"/>
        <end position="526"/>
    </location>
</feature>
<feature type="compositionally biased region" description="Acidic residues" evidence="6">
    <location>
        <begin position="462"/>
        <end position="471"/>
    </location>
</feature>
<dbReference type="GO" id="GO:0000329">
    <property type="term" value="C:fungal-type vacuole membrane"/>
    <property type="evidence" value="ECO:0007669"/>
    <property type="project" value="TreeGrafter"/>
</dbReference>
<sequence length="867" mass="97242">MPPKAAGQGRGESSKAPQRYPGSTSSPASQPQGGQSGQAEQGDSSAAAKKRKHRAGKKHRRHRRQSFAPTEASDITTERPDPRHLTVDSAARNSFYRIDAGKRSTDSIASEALLDHRDSGPLQARRQSIHQSQYAPPRSSFMGDHESPVRSMTNSTVMPGSSGLSHPIRPYENGEEDYEETSDRTPLIATTKPKQATSGVGYGGLTPSTNRQRSKPRSVSSNASRKSRPLLEHAQTGMSSSNLFDVNNPPSVPGSPVLGAGIGYDDAMLTGDVITSHSPQNTRNARSATSRDALIDINDGAPFMDSTPPSPDRFGRERRHTIAHPAEEDVCFPAEGMSAIGEEDYMQMQQQNGQEYQHRRRRRRQWPDLETLDHWSREEKEERTMEGIRIRKVSEPLMVGGRLRPTKNAAWHRQDDDAPYRFTYFNEEFQNTIHSQTIGELLQPGQTFRDLFIPDPPLLSDESSDEEDEDDLASRVAGSVAGTTTRQSYRPGDTGSKIPSGEQTGRNTPVPSSAQDHPYQKTSKEPRYGSRPVFWLDVMSPTDAEMKVISKAFGIHPLTSEDIMMQEAREKVELFRHYYFVNYRTFEQDPNSEDYLDPVNMFVVVFREGVISFHFSMTPHPANVRRRIRQLSDYLILSSDWISYAIIDDITDVYAPLIQRIEEEVDEIDDEILRLHMTDSEPEKKAGKNKNDEKMSESGESIKENVHGDMLLRVGECRKKVMGLYRLLGNKADVIKGFAKRCNEQWDVAPRSEIGLYLGDIQDHIVTMTGNLTHYESLLSRAHGNYLAQINIRMNERQEQTADVLGKLTVLGTIVLPMNIITGMWGMNVLVPGQDVDSLWWFWGITAGLLAFGLSSFFIAKKVYGIV</sequence>
<dbReference type="InterPro" id="IPR044089">
    <property type="entry name" value="Alr1-like"/>
</dbReference>
<evidence type="ECO:0000256" key="1">
    <source>
        <dbReference type="ARBA" id="ARBA00004141"/>
    </source>
</evidence>
<keyword evidence="3 7" id="KW-0812">Transmembrane</keyword>
<gene>
    <name evidence="8" type="ORF">EJ05DRAFT_480085</name>
</gene>
<feature type="transmembrane region" description="Helical" evidence="7">
    <location>
        <begin position="804"/>
        <end position="827"/>
    </location>
</feature>
<accession>A0A6A6VWH8</accession>
<dbReference type="InterPro" id="IPR045861">
    <property type="entry name" value="CorA_cytoplasmic_dom"/>
</dbReference>
<dbReference type="RefSeq" id="XP_033596042.1">
    <property type="nucleotide sequence ID" value="XM_033744805.1"/>
</dbReference>